<dbReference type="Proteomes" id="UP001190700">
    <property type="component" value="Unassembled WGS sequence"/>
</dbReference>
<sequence>MGLPSDSLPLGPSRAPTDKSLETFNNAVHPDWLAPESPPPSIIPERVGFSAVGGPLAGGVAEPATRKRLPPPCTFDSVLPDLIHVEPDPVDLCESDAEHSSDSEDDGTGLYPPEDCLPVNDGGAPPAAATFRRFGVPRTDISLFRQFALSSFLITAFLFSAAAVPTLGVGGGVRGLVVPGATYGYGCEHPDVALLSSPYPPGVAADSPLPPRDVRSYFSHSDSAAFIFEFHSSVPPWDPPDPLGSGGAVSDSASLNSNILTFPPYPLGSGGVKSPAISSQFASDTFLAWDPTAELGSADQLIGG</sequence>
<feature type="region of interest" description="Disordered" evidence="1">
    <location>
        <begin position="1"/>
        <end position="21"/>
    </location>
</feature>
<feature type="region of interest" description="Disordered" evidence="1">
    <location>
        <begin position="92"/>
        <end position="114"/>
    </location>
</feature>
<proteinExistence type="predicted"/>
<evidence type="ECO:0000256" key="1">
    <source>
        <dbReference type="SAM" id="MobiDB-lite"/>
    </source>
</evidence>
<evidence type="ECO:0000313" key="3">
    <source>
        <dbReference type="Proteomes" id="UP001190700"/>
    </source>
</evidence>
<organism evidence="2 3">
    <name type="scientific">Cymbomonas tetramitiformis</name>
    <dbReference type="NCBI Taxonomy" id="36881"/>
    <lineage>
        <taxon>Eukaryota</taxon>
        <taxon>Viridiplantae</taxon>
        <taxon>Chlorophyta</taxon>
        <taxon>Pyramimonadophyceae</taxon>
        <taxon>Pyramimonadales</taxon>
        <taxon>Pyramimonadaceae</taxon>
        <taxon>Cymbomonas</taxon>
    </lineage>
</organism>
<keyword evidence="3" id="KW-1185">Reference proteome</keyword>
<protein>
    <submittedName>
        <fullName evidence="2">Uncharacterized protein</fullName>
    </submittedName>
</protein>
<accession>A0AAE0GUZ1</accession>
<dbReference type="AlphaFoldDB" id="A0AAE0GUZ1"/>
<evidence type="ECO:0000313" key="2">
    <source>
        <dbReference type="EMBL" id="KAK3284653.1"/>
    </source>
</evidence>
<dbReference type="EMBL" id="LGRX02002213">
    <property type="protein sequence ID" value="KAK3284653.1"/>
    <property type="molecule type" value="Genomic_DNA"/>
</dbReference>
<gene>
    <name evidence="2" type="ORF">CYMTET_7716</name>
</gene>
<comment type="caution">
    <text evidence="2">The sequence shown here is derived from an EMBL/GenBank/DDBJ whole genome shotgun (WGS) entry which is preliminary data.</text>
</comment>
<name>A0AAE0GUZ1_9CHLO</name>
<reference evidence="2 3" key="1">
    <citation type="journal article" date="2015" name="Genome Biol. Evol.">
        <title>Comparative Genomics of a Bacterivorous Green Alga Reveals Evolutionary Causalities and Consequences of Phago-Mixotrophic Mode of Nutrition.</title>
        <authorList>
            <person name="Burns J.A."/>
            <person name="Paasch A."/>
            <person name="Narechania A."/>
            <person name="Kim E."/>
        </authorList>
    </citation>
    <scope>NUCLEOTIDE SEQUENCE [LARGE SCALE GENOMIC DNA]</scope>
    <source>
        <strain evidence="2 3">PLY_AMNH</strain>
    </source>
</reference>